<dbReference type="FunFam" id="2.40.30.30:FF:000003">
    <property type="entry name" value="Riboflavin biosynthesis protein"/>
    <property type="match status" value="1"/>
</dbReference>
<name>A0AAW8CEJ8_9PAST</name>
<dbReference type="GO" id="GO:0003919">
    <property type="term" value="F:FMN adenylyltransferase activity"/>
    <property type="evidence" value="ECO:0007669"/>
    <property type="project" value="UniProtKB-UniRule"/>
</dbReference>
<dbReference type="EC" id="2.7.7.2" evidence="15"/>
<evidence type="ECO:0000256" key="14">
    <source>
        <dbReference type="ARBA" id="ARBA00049494"/>
    </source>
</evidence>
<evidence type="ECO:0000256" key="9">
    <source>
        <dbReference type="ARBA" id="ARBA00022777"/>
    </source>
</evidence>
<dbReference type="PANTHER" id="PTHR22749:SF6">
    <property type="entry name" value="RIBOFLAVIN KINASE"/>
    <property type="match status" value="1"/>
</dbReference>
<comment type="catalytic activity">
    <reaction evidence="13 15">
        <text>riboflavin + ATP = FMN + ADP + H(+)</text>
        <dbReference type="Rhea" id="RHEA:14357"/>
        <dbReference type="ChEBI" id="CHEBI:15378"/>
        <dbReference type="ChEBI" id="CHEBI:30616"/>
        <dbReference type="ChEBI" id="CHEBI:57986"/>
        <dbReference type="ChEBI" id="CHEBI:58210"/>
        <dbReference type="ChEBI" id="CHEBI:456216"/>
        <dbReference type="EC" id="2.7.1.26"/>
    </reaction>
</comment>
<evidence type="ECO:0000256" key="1">
    <source>
        <dbReference type="ARBA" id="ARBA00002121"/>
    </source>
</evidence>
<protein>
    <recommendedName>
        <fullName evidence="15">Riboflavin biosynthesis protein</fullName>
    </recommendedName>
    <domain>
        <recommendedName>
            <fullName evidence="15">Riboflavin kinase</fullName>
            <ecNumber evidence="15">2.7.1.26</ecNumber>
        </recommendedName>
        <alternativeName>
            <fullName evidence="15">Flavokinase</fullName>
        </alternativeName>
    </domain>
    <domain>
        <recommendedName>
            <fullName evidence="15">FMN adenylyltransferase</fullName>
            <ecNumber evidence="15">2.7.7.2</ecNumber>
        </recommendedName>
        <alternativeName>
            <fullName evidence="15">FAD pyrophosphorylase</fullName>
        </alternativeName>
        <alternativeName>
            <fullName evidence="15">FAD synthase</fullName>
        </alternativeName>
    </domain>
</protein>
<evidence type="ECO:0000256" key="15">
    <source>
        <dbReference type="PIRNR" id="PIRNR004491"/>
    </source>
</evidence>
<dbReference type="Pfam" id="PF06574">
    <property type="entry name" value="FAD_syn"/>
    <property type="match status" value="1"/>
</dbReference>
<dbReference type="SMART" id="SM00904">
    <property type="entry name" value="Flavokinase"/>
    <property type="match status" value="1"/>
</dbReference>
<keyword evidence="9 15" id="KW-0418">Kinase</keyword>
<evidence type="ECO:0000256" key="4">
    <source>
        <dbReference type="ARBA" id="ARBA00022630"/>
    </source>
</evidence>
<gene>
    <name evidence="17" type="primary">ribF</name>
    <name evidence="17" type="ORF">QJU57_10260</name>
</gene>
<dbReference type="Pfam" id="PF01687">
    <property type="entry name" value="Flavokinase"/>
    <property type="match status" value="1"/>
</dbReference>
<dbReference type="InterPro" id="IPR002606">
    <property type="entry name" value="Riboflavin_kinase_bac"/>
</dbReference>
<dbReference type="InterPro" id="IPR004821">
    <property type="entry name" value="Cyt_trans-like"/>
</dbReference>
<dbReference type="PANTHER" id="PTHR22749">
    <property type="entry name" value="RIBOFLAVIN KINASE/FMN ADENYLYLTRANSFERASE"/>
    <property type="match status" value="1"/>
</dbReference>
<dbReference type="NCBIfam" id="NF004163">
    <property type="entry name" value="PRK05627.1-6"/>
    <property type="match status" value="1"/>
</dbReference>
<dbReference type="CDD" id="cd02064">
    <property type="entry name" value="FAD_synthetase_N"/>
    <property type="match status" value="1"/>
</dbReference>
<evidence type="ECO:0000256" key="7">
    <source>
        <dbReference type="ARBA" id="ARBA00022695"/>
    </source>
</evidence>
<dbReference type="NCBIfam" id="NF004162">
    <property type="entry name" value="PRK05627.1-5"/>
    <property type="match status" value="1"/>
</dbReference>
<dbReference type="NCBIfam" id="TIGR00125">
    <property type="entry name" value="cyt_tran_rel"/>
    <property type="match status" value="1"/>
</dbReference>
<proteinExistence type="inferred from homology"/>
<dbReference type="NCBIfam" id="NF004159">
    <property type="entry name" value="PRK05627.1-2"/>
    <property type="match status" value="1"/>
</dbReference>
<dbReference type="SUPFAM" id="SSF82114">
    <property type="entry name" value="Riboflavin kinase-like"/>
    <property type="match status" value="1"/>
</dbReference>
<evidence type="ECO:0000256" key="10">
    <source>
        <dbReference type="ARBA" id="ARBA00022827"/>
    </source>
</evidence>
<sequence>MRLIRGLYNLNKNIELSNGCVLTIGNFDGVHIGHQHILQRLKQQAKQLNVPSVVMLFEPHPREFFAQKFAKFDQNITASAPARLMRLRDKLHYLKQQQIDFILCLRFNEKFASLQPQDFISQLLVEKLKVKYLSIGDDFRFGQARQGNFETLQQAGKTFNFIVEDSQSHCFEEQRVSSTLIREALHKDNLHLAEQLLGKPYSIRGRVVHGKKLGRTINFPTANIMLDRFVVPIHGVYAVNVNLNGQQLQGIANVGNRPTINGTNALLEVHIFDFNQSIYGKSMEVIFLKKIRSEVKFSSFGNLKKQIQKDVKQVRKIFDSLNLKL</sequence>
<evidence type="ECO:0000256" key="5">
    <source>
        <dbReference type="ARBA" id="ARBA00022643"/>
    </source>
</evidence>
<keyword evidence="4 15" id="KW-0285">Flavoprotein</keyword>
<dbReference type="GO" id="GO:0006747">
    <property type="term" value="P:FAD biosynthetic process"/>
    <property type="evidence" value="ECO:0007669"/>
    <property type="project" value="UniProtKB-UniRule"/>
</dbReference>
<dbReference type="EC" id="2.7.1.26" evidence="15"/>
<evidence type="ECO:0000256" key="8">
    <source>
        <dbReference type="ARBA" id="ARBA00022741"/>
    </source>
</evidence>
<dbReference type="NCBIfam" id="TIGR00083">
    <property type="entry name" value="ribF"/>
    <property type="match status" value="1"/>
</dbReference>
<reference evidence="17 18" key="1">
    <citation type="journal article" date="2023" name="Front. Microbiol.">
        <title>Phylogeography and host specificity of Pasteurellaceae pathogenic to sea-farmed fish in the north-east Atlantic.</title>
        <authorList>
            <person name="Gulla S."/>
            <person name="Colquhoun D.J."/>
            <person name="Olsen A.B."/>
            <person name="Spilsberg B."/>
            <person name="Lagesen K."/>
            <person name="Aakesson C.P."/>
            <person name="Strom S."/>
            <person name="Manji F."/>
            <person name="Birkbeck T.H."/>
            <person name="Nilsen H.K."/>
        </authorList>
    </citation>
    <scope>NUCLEOTIDE SEQUENCE [LARGE SCALE GENOMIC DNA]</scope>
    <source>
        <strain evidence="17 18">NVIB3131</strain>
    </source>
</reference>
<dbReference type="InterPro" id="IPR023468">
    <property type="entry name" value="Riboflavin_kinase"/>
</dbReference>
<dbReference type="GO" id="GO:0009231">
    <property type="term" value="P:riboflavin biosynthetic process"/>
    <property type="evidence" value="ECO:0007669"/>
    <property type="project" value="InterPro"/>
</dbReference>
<dbReference type="GO" id="GO:0005524">
    <property type="term" value="F:ATP binding"/>
    <property type="evidence" value="ECO:0007669"/>
    <property type="project" value="UniProtKB-UniRule"/>
</dbReference>
<keyword evidence="5 15" id="KW-0288">FMN</keyword>
<keyword evidence="12" id="KW-0511">Multifunctional enzyme</keyword>
<evidence type="ECO:0000313" key="18">
    <source>
        <dbReference type="Proteomes" id="UP001226020"/>
    </source>
</evidence>
<dbReference type="GO" id="GO:0009398">
    <property type="term" value="P:FMN biosynthetic process"/>
    <property type="evidence" value="ECO:0007669"/>
    <property type="project" value="UniProtKB-UniRule"/>
</dbReference>
<comment type="caution">
    <text evidence="17">The sequence shown here is derived from an EMBL/GenBank/DDBJ whole genome shotgun (WGS) entry which is preliminary data.</text>
</comment>
<dbReference type="InterPro" id="IPR015864">
    <property type="entry name" value="FAD_synthase"/>
</dbReference>
<evidence type="ECO:0000256" key="2">
    <source>
        <dbReference type="ARBA" id="ARBA00004726"/>
    </source>
</evidence>
<evidence type="ECO:0000313" key="17">
    <source>
        <dbReference type="EMBL" id="MDP8149450.1"/>
    </source>
</evidence>
<comment type="pathway">
    <text evidence="2 15">Cofactor biosynthesis; FAD biosynthesis; FAD from FMN: step 1/1.</text>
</comment>
<keyword evidence="6 15" id="KW-0808">Transferase</keyword>
<comment type="pathway">
    <text evidence="3 15">Cofactor biosynthesis; FMN biosynthesis; FMN from riboflavin (ATP route): step 1/1.</text>
</comment>
<keyword evidence="8 15" id="KW-0547">Nucleotide-binding</keyword>
<dbReference type="PIRSF" id="PIRSF004491">
    <property type="entry name" value="FAD_Synth"/>
    <property type="match status" value="1"/>
</dbReference>
<dbReference type="Gene3D" id="3.40.50.620">
    <property type="entry name" value="HUPs"/>
    <property type="match status" value="1"/>
</dbReference>
<accession>A0AAW8CEJ8</accession>
<dbReference type="RefSeq" id="WP_306352382.1">
    <property type="nucleotide sequence ID" value="NZ_JASAWV010000031.1"/>
</dbReference>
<evidence type="ECO:0000259" key="16">
    <source>
        <dbReference type="SMART" id="SM00904"/>
    </source>
</evidence>
<dbReference type="InterPro" id="IPR014729">
    <property type="entry name" value="Rossmann-like_a/b/a_fold"/>
</dbReference>
<feature type="domain" description="Riboflavin kinase" evidence="16">
    <location>
        <begin position="196"/>
        <end position="319"/>
    </location>
</feature>
<dbReference type="AlphaFoldDB" id="A0AAW8CEJ8"/>
<dbReference type="EMBL" id="JASAXT010000030">
    <property type="protein sequence ID" value="MDP8149450.1"/>
    <property type="molecule type" value="Genomic_DNA"/>
</dbReference>
<dbReference type="FunFam" id="3.40.50.620:FF:000021">
    <property type="entry name" value="Riboflavin biosynthesis protein"/>
    <property type="match status" value="1"/>
</dbReference>
<dbReference type="Gene3D" id="2.40.30.30">
    <property type="entry name" value="Riboflavin kinase-like"/>
    <property type="match status" value="1"/>
</dbReference>
<evidence type="ECO:0000256" key="3">
    <source>
        <dbReference type="ARBA" id="ARBA00005201"/>
    </source>
</evidence>
<organism evidence="17 18">
    <name type="scientific">Phocoenobacter atlanticus subsp. atlanticus</name>
    <dbReference type="NCBI Taxonomy" id="3061285"/>
    <lineage>
        <taxon>Bacteria</taxon>
        <taxon>Pseudomonadati</taxon>
        <taxon>Pseudomonadota</taxon>
        <taxon>Gammaproteobacteria</taxon>
        <taxon>Pasteurellales</taxon>
        <taxon>Pasteurellaceae</taxon>
        <taxon>Phocoenobacter</taxon>
        <taxon>Phocoenobacter atlanticus</taxon>
    </lineage>
</organism>
<dbReference type="InterPro" id="IPR015865">
    <property type="entry name" value="Riboflavin_kinase_bac/euk"/>
</dbReference>
<dbReference type="Proteomes" id="UP001226020">
    <property type="component" value="Unassembled WGS sequence"/>
</dbReference>
<dbReference type="NCBIfam" id="NF004160">
    <property type="entry name" value="PRK05627.1-3"/>
    <property type="match status" value="1"/>
</dbReference>
<evidence type="ECO:0000256" key="13">
    <source>
        <dbReference type="ARBA" id="ARBA00047880"/>
    </source>
</evidence>
<evidence type="ECO:0000256" key="12">
    <source>
        <dbReference type="ARBA" id="ARBA00023268"/>
    </source>
</evidence>
<comment type="similarity">
    <text evidence="15">Belongs to the ribF family.</text>
</comment>
<keyword evidence="7 15" id="KW-0548">Nucleotidyltransferase</keyword>
<dbReference type="InterPro" id="IPR023465">
    <property type="entry name" value="Riboflavin_kinase_dom_sf"/>
</dbReference>
<dbReference type="GO" id="GO:0008531">
    <property type="term" value="F:riboflavin kinase activity"/>
    <property type="evidence" value="ECO:0007669"/>
    <property type="project" value="UniProtKB-UniRule"/>
</dbReference>
<dbReference type="SUPFAM" id="SSF52374">
    <property type="entry name" value="Nucleotidylyl transferase"/>
    <property type="match status" value="1"/>
</dbReference>
<evidence type="ECO:0000256" key="6">
    <source>
        <dbReference type="ARBA" id="ARBA00022679"/>
    </source>
</evidence>
<comment type="function">
    <text evidence="1">Catalyzes the phosphorylation of riboflavin to FMN followed by the adenylation of FMN to FAD.</text>
</comment>
<comment type="catalytic activity">
    <reaction evidence="14 15">
        <text>FMN + ATP + H(+) = FAD + diphosphate</text>
        <dbReference type="Rhea" id="RHEA:17237"/>
        <dbReference type="ChEBI" id="CHEBI:15378"/>
        <dbReference type="ChEBI" id="CHEBI:30616"/>
        <dbReference type="ChEBI" id="CHEBI:33019"/>
        <dbReference type="ChEBI" id="CHEBI:57692"/>
        <dbReference type="ChEBI" id="CHEBI:58210"/>
        <dbReference type="EC" id="2.7.7.2"/>
    </reaction>
</comment>
<keyword evidence="11 15" id="KW-0067">ATP-binding</keyword>
<keyword evidence="10 15" id="KW-0274">FAD</keyword>
<evidence type="ECO:0000256" key="11">
    <source>
        <dbReference type="ARBA" id="ARBA00022840"/>
    </source>
</evidence>
<keyword evidence="18" id="KW-1185">Reference proteome</keyword>